<comment type="caution">
    <text evidence="3">The sequence shown here is derived from an EMBL/GenBank/DDBJ whole genome shotgun (WGS) entry which is preliminary data.</text>
</comment>
<feature type="domain" description="Nudix hydrolase" evidence="2">
    <location>
        <begin position="48"/>
        <end position="183"/>
    </location>
</feature>
<dbReference type="Pfam" id="PF00293">
    <property type="entry name" value="NUDIX"/>
    <property type="match status" value="1"/>
</dbReference>
<dbReference type="InterPro" id="IPR015797">
    <property type="entry name" value="NUDIX_hydrolase-like_dom_sf"/>
</dbReference>
<keyword evidence="1" id="KW-0378">Hydrolase</keyword>
<proteinExistence type="predicted"/>
<protein>
    <recommendedName>
        <fullName evidence="2">Nudix hydrolase domain-containing protein</fullName>
    </recommendedName>
</protein>
<dbReference type="PANTHER" id="PTHR11839:SF31">
    <property type="entry name" value="ADP-RIBOSE PYROPHOSPHATASE"/>
    <property type="match status" value="1"/>
</dbReference>
<dbReference type="RefSeq" id="WP_345268004.1">
    <property type="nucleotide sequence ID" value="NZ_BAABIM010000003.1"/>
</dbReference>
<evidence type="ECO:0000313" key="3">
    <source>
        <dbReference type="EMBL" id="GAA4693114.1"/>
    </source>
</evidence>
<dbReference type="Gene3D" id="3.90.79.10">
    <property type="entry name" value="Nucleoside Triphosphate Pyrophosphohydrolase"/>
    <property type="match status" value="1"/>
</dbReference>
<dbReference type="Proteomes" id="UP001500621">
    <property type="component" value="Unassembled WGS sequence"/>
</dbReference>
<dbReference type="SUPFAM" id="SSF55811">
    <property type="entry name" value="Nudix"/>
    <property type="match status" value="1"/>
</dbReference>
<dbReference type="InterPro" id="IPR000086">
    <property type="entry name" value="NUDIX_hydrolase_dom"/>
</dbReference>
<gene>
    <name evidence="3" type="ORF">GCM10023226_33810</name>
</gene>
<name>A0ABP8WPD9_9ACTN</name>
<dbReference type="PROSITE" id="PS51462">
    <property type="entry name" value="NUDIX"/>
    <property type="match status" value="1"/>
</dbReference>
<evidence type="ECO:0000259" key="2">
    <source>
        <dbReference type="PROSITE" id="PS51462"/>
    </source>
</evidence>
<dbReference type="PANTHER" id="PTHR11839">
    <property type="entry name" value="UDP/ADP-SUGAR PYROPHOSPHATASE"/>
    <property type="match status" value="1"/>
</dbReference>
<reference evidence="4" key="1">
    <citation type="journal article" date="2019" name="Int. J. Syst. Evol. Microbiol.">
        <title>The Global Catalogue of Microorganisms (GCM) 10K type strain sequencing project: providing services to taxonomists for standard genome sequencing and annotation.</title>
        <authorList>
            <consortium name="The Broad Institute Genomics Platform"/>
            <consortium name="The Broad Institute Genome Sequencing Center for Infectious Disease"/>
            <person name="Wu L."/>
            <person name="Ma J."/>
        </authorList>
    </citation>
    <scope>NUCLEOTIDE SEQUENCE [LARGE SCALE GENOMIC DNA]</scope>
    <source>
        <strain evidence="4">JCM 18127</strain>
    </source>
</reference>
<keyword evidence="4" id="KW-1185">Reference proteome</keyword>
<evidence type="ECO:0000256" key="1">
    <source>
        <dbReference type="ARBA" id="ARBA00022801"/>
    </source>
</evidence>
<organism evidence="3 4">
    <name type="scientific">Nocardioides nanhaiensis</name>
    <dbReference type="NCBI Taxonomy" id="1476871"/>
    <lineage>
        <taxon>Bacteria</taxon>
        <taxon>Bacillati</taxon>
        <taxon>Actinomycetota</taxon>
        <taxon>Actinomycetes</taxon>
        <taxon>Propionibacteriales</taxon>
        <taxon>Nocardioidaceae</taxon>
        <taxon>Nocardioides</taxon>
    </lineage>
</organism>
<evidence type="ECO:0000313" key="4">
    <source>
        <dbReference type="Proteomes" id="UP001500621"/>
    </source>
</evidence>
<dbReference type="EMBL" id="BAABIM010000003">
    <property type="protein sequence ID" value="GAA4693114.1"/>
    <property type="molecule type" value="Genomic_DNA"/>
</dbReference>
<sequence>MTHPPLRDTEERWPVESTEVLHDDAWVVRVRADRVTTPQGTTARRVAIEHPGAAVVLAADDQERVLCLWQYRHAAGARFVEIPAGLLDGGPDESPLEVARRELREEAQLEATTWTPLTRLSPSPGVTDEVQHLFLARGLSHADRGDFELAHEEADMTVAWVPFAELHAAVLAGEVRDSPVVAAVLLAAARGLLRP</sequence>
<accession>A0ABP8WPD9</accession>